<keyword evidence="2" id="KW-1133">Transmembrane helix</keyword>
<feature type="compositionally biased region" description="Acidic residues" evidence="1">
    <location>
        <begin position="11"/>
        <end position="21"/>
    </location>
</feature>
<evidence type="ECO:0000256" key="2">
    <source>
        <dbReference type="SAM" id="Phobius"/>
    </source>
</evidence>
<feature type="compositionally biased region" description="Basic residues" evidence="1">
    <location>
        <begin position="71"/>
        <end position="87"/>
    </location>
</feature>
<dbReference type="Proteomes" id="UP001146793">
    <property type="component" value="Unassembled WGS sequence"/>
</dbReference>
<reference evidence="3" key="1">
    <citation type="submission" date="2022-08" db="EMBL/GenBank/DDBJ databases">
        <title>Novel sulphate-reducing endosymbionts in the free-living metamonad Anaeramoeba.</title>
        <authorList>
            <person name="Jerlstrom-Hultqvist J."/>
            <person name="Cepicka I."/>
            <person name="Gallot-Lavallee L."/>
            <person name="Salas-Leiva D."/>
            <person name="Curtis B.A."/>
            <person name="Zahonova K."/>
            <person name="Pipaliya S."/>
            <person name="Dacks J."/>
            <person name="Roger A.J."/>
        </authorList>
    </citation>
    <scope>NUCLEOTIDE SEQUENCE</scope>
    <source>
        <strain evidence="3">Busselton2</strain>
    </source>
</reference>
<feature type="compositionally biased region" description="Basic and acidic residues" evidence="1">
    <location>
        <begin position="1"/>
        <end position="10"/>
    </location>
</feature>
<dbReference type="EMBL" id="JANTQA010000026">
    <property type="protein sequence ID" value="KAJ3442367.1"/>
    <property type="molecule type" value="Genomic_DNA"/>
</dbReference>
<accession>A0AAV7ZPE0</accession>
<feature type="region of interest" description="Disordered" evidence="1">
    <location>
        <begin position="51"/>
        <end position="87"/>
    </location>
</feature>
<feature type="transmembrane region" description="Helical" evidence="2">
    <location>
        <begin position="103"/>
        <end position="123"/>
    </location>
</feature>
<protein>
    <submittedName>
        <fullName evidence="3">Ferm domain-containing</fullName>
    </submittedName>
</protein>
<feature type="region of interest" description="Disordered" evidence="1">
    <location>
        <begin position="1"/>
        <end position="26"/>
    </location>
</feature>
<proteinExistence type="predicted"/>
<dbReference type="AlphaFoldDB" id="A0AAV7ZPE0"/>
<organism evidence="3 4">
    <name type="scientific">Anaeramoeba flamelloides</name>
    <dbReference type="NCBI Taxonomy" id="1746091"/>
    <lineage>
        <taxon>Eukaryota</taxon>
        <taxon>Metamonada</taxon>
        <taxon>Anaeramoebidae</taxon>
        <taxon>Anaeramoeba</taxon>
    </lineage>
</organism>
<feature type="compositionally biased region" description="Basic and acidic residues" evidence="1">
    <location>
        <begin position="59"/>
        <end position="70"/>
    </location>
</feature>
<sequence>MVLLKRKDTETETETETESENEIVLPSTISQEKKEKQIIIKRRINLFKTPNELEENEKEDEKKEKEQEKEKKKKKKKKKTKKKKKKVMKEFSKILYVRYAKTFNITQSLLFHVFIIFVGGVLVCG</sequence>
<evidence type="ECO:0000313" key="4">
    <source>
        <dbReference type="Proteomes" id="UP001146793"/>
    </source>
</evidence>
<evidence type="ECO:0000256" key="1">
    <source>
        <dbReference type="SAM" id="MobiDB-lite"/>
    </source>
</evidence>
<name>A0AAV7ZPE0_9EUKA</name>
<evidence type="ECO:0000313" key="3">
    <source>
        <dbReference type="EMBL" id="KAJ3442367.1"/>
    </source>
</evidence>
<keyword evidence="2" id="KW-0812">Transmembrane</keyword>
<gene>
    <name evidence="3" type="ORF">M0812_12101</name>
</gene>
<keyword evidence="2" id="KW-0472">Membrane</keyword>
<comment type="caution">
    <text evidence="3">The sequence shown here is derived from an EMBL/GenBank/DDBJ whole genome shotgun (WGS) entry which is preliminary data.</text>
</comment>